<dbReference type="PROSITE" id="PS50104">
    <property type="entry name" value="TIR"/>
    <property type="match status" value="1"/>
</dbReference>
<dbReference type="PANTHER" id="PTHR11017">
    <property type="entry name" value="LEUCINE-RICH REPEAT-CONTAINING PROTEIN"/>
    <property type="match status" value="1"/>
</dbReference>
<keyword evidence="3" id="KW-0611">Plant defense</keyword>
<dbReference type="Gene3D" id="3.40.50.10140">
    <property type="entry name" value="Toll/interleukin-1 receptor homology (TIR) domain"/>
    <property type="match status" value="1"/>
</dbReference>
<dbReference type="InterPro" id="IPR058546">
    <property type="entry name" value="RPS4B/Roq1-like_LRR"/>
</dbReference>
<keyword evidence="2" id="KW-0677">Repeat</keyword>
<evidence type="ECO:0000256" key="1">
    <source>
        <dbReference type="ARBA" id="ARBA00022614"/>
    </source>
</evidence>
<evidence type="ECO:0000256" key="3">
    <source>
        <dbReference type="ARBA" id="ARBA00022821"/>
    </source>
</evidence>
<evidence type="ECO:0000313" key="6">
    <source>
        <dbReference type="EMBL" id="PPR83723.1"/>
    </source>
</evidence>
<dbReference type="EMBL" id="KZ670206">
    <property type="protein sequence ID" value="PPR83723.1"/>
    <property type="molecule type" value="Genomic_DNA"/>
</dbReference>
<dbReference type="PRINTS" id="PR00364">
    <property type="entry name" value="DISEASERSIST"/>
</dbReference>
<dbReference type="GO" id="GO:0007165">
    <property type="term" value="P:signal transduction"/>
    <property type="evidence" value="ECO:0007669"/>
    <property type="project" value="InterPro"/>
</dbReference>
<accession>A0A2P5VY14</accession>
<keyword evidence="1" id="KW-0433">Leucine-rich repeat</keyword>
<keyword evidence="4" id="KW-0520">NAD</keyword>
<evidence type="ECO:0000259" key="5">
    <source>
        <dbReference type="PROSITE" id="PS50104"/>
    </source>
</evidence>
<evidence type="ECO:0000256" key="4">
    <source>
        <dbReference type="ARBA" id="ARBA00023027"/>
    </source>
</evidence>
<dbReference type="OrthoDB" id="1002095at2759"/>
<dbReference type="SUPFAM" id="SSF52540">
    <property type="entry name" value="P-loop containing nucleoside triphosphate hydrolases"/>
    <property type="match status" value="1"/>
</dbReference>
<organism evidence="6 7">
    <name type="scientific">Gossypium barbadense</name>
    <name type="common">Sea Island cotton</name>
    <name type="synonym">Hibiscus barbadensis</name>
    <dbReference type="NCBI Taxonomy" id="3634"/>
    <lineage>
        <taxon>Eukaryota</taxon>
        <taxon>Viridiplantae</taxon>
        <taxon>Streptophyta</taxon>
        <taxon>Embryophyta</taxon>
        <taxon>Tracheophyta</taxon>
        <taxon>Spermatophyta</taxon>
        <taxon>Magnoliopsida</taxon>
        <taxon>eudicotyledons</taxon>
        <taxon>Gunneridae</taxon>
        <taxon>Pentapetalae</taxon>
        <taxon>rosids</taxon>
        <taxon>malvids</taxon>
        <taxon>Malvales</taxon>
        <taxon>Malvaceae</taxon>
        <taxon>Malvoideae</taxon>
        <taxon>Gossypium</taxon>
    </lineage>
</organism>
<dbReference type="Pfam" id="PF23286">
    <property type="entry name" value="LRR_13"/>
    <property type="match status" value="1"/>
</dbReference>
<dbReference type="InterPro" id="IPR000157">
    <property type="entry name" value="TIR_dom"/>
</dbReference>
<name>A0A2P5VY14_GOSBA</name>
<dbReference type="Gene3D" id="3.80.10.10">
    <property type="entry name" value="Ribonuclease Inhibitor"/>
    <property type="match status" value="2"/>
</dbReference>
<protein>
    <recommendedName>
        <fullName evidence="5">TIR domain-containing protein</fullName>
    </recommendedName>
</protein>
<dbReference type="FunFam" id="3.40.50.10140:FF:000007">
    <property type="entry name" value="Disease resistance protein (TIR-NBS-LRR class)"/>
    <property type="match status" value="1"/>
</dbReference>
<dbReference type="SMART" id="SM00369">
    <property type="entry name" value="LRR_TYP"/>
    <property type="match status" value="4"/>
</dbReference>
<sequence length="855" mass="96660">MFSTKSSSAADMIKARIYDVFLSFRGKDTRDGFVSHLYKYLCPKNIQTFIDDEELRKGDEISGALLMAIQGSRVSVIVFSKDYASSKWCLAELVKIMDCNKWIVPVFYGVDPRDVRNQTGSFADAFAKHEENFKHELEKVKTWRTALTAAGKLFGWDSQVTRPDSTLVDEIVKDIVKKLNCGTSSANLEGFVGIERRMQEVLSLFQDGFPDFRMLGFWGMGGIGKTILADAIYHHVSNGFQSCYFLANVREHDERRELFNLRQKFHSTILEDENLSISTPTIGSGFLKDRLSKKKSSYRISLELSKMVLSVANGNPLAIRLIGSSLCGKTKSYQHSEVKKLKQVPKQDIQEVLKWSFDGLDCEEKEMFLDIACFFKGEDRDYGTETLTGIALDMSELPKLELDPTAFMKMRKLRFLNFYNSCGRILLFKGLLSFPEKLSFPEILDTMERLRNLDLNGTALKKLPSSIDNLIGLQNLILYNCENLVCLPDSLYKLKSLERFTIQGCSRLEIFPEILETMERLTSLNLSKTALKELPSSIDNLIGLEDLRLNNCENLVCLPGSLYKLKSLERFILKGCSRLEIFPEILETMERLSFLDLSKTALKELPSSIDNLIGLKDLRLNNCENLFTAIGGRPVKQKHLHVLSSLKKLDLSESNLENLPTTIKHFPLLEELILRKCKKLKSLPEFPPSLEYLDAHDCTSLEDVSSIKMLFEQALFYQDIDADEGPSLKLMFTNCFKLGEKGVGNDIDVDDSSSVEEVSSSKKLLKQAVFCKSLGWLFTNCFLLDQKAASGPETPKLEMPFEHMVTVLKDYHQAPLGSKIKTSIVTCVPGSEIPGWFDFKSSGSSINIIAFRVVL</sequence>
<reference evidence="6 7" key="1">
    <citation type="submission" date="2015-01" db="EMBL/GenBank/DDBJ databases">
        <title>Genome of allotetraploid Gossypium barbadense reveals genomic plasticity and fiber elongation in cotton evolution.</title>
        <authorList>
            <person name="Chen X."/>
            <person name="Liu X."/>
            <person name="Zhao B."/>
            <person name="Zheng H."/>
            <person name="Hu Y."/>
            <person name="Lu G."/>
            <person name="Yang C."/>
            <person name="Chen J."/>
            <person name="Shan C."/>
            <person name="Zhang L."/>
            <person name="Zhou Y."/>
            <person name="Wang L."/>
            <person name="Guo W."/>
            <person name="Bai Y."/>
            <person name="Ruan J."/>
            <person name="Shangguan X."/>
            <person name="Mao Y."/>
            <person name="Jiang J."/>
            <person name="Zhu Y."/>
            <person name="Lei J."/>
            <person name="Kang H."/>
            <person name="Chen S."/>
            <person name="He X."/>
            <person name="Wang R."/>
            <person name="Wang Y."/>
            <person name="Chen J."/>
            <person name="Wang L."/>
            <person name="Yu S."/>
            <person name="Wang B."/>
            <person name="Wei J."/>
            <person name="Song S."/>
            <person name="Lu X."/>
            <person name="Gao Z."/>
            <person name="Gu W."/>
            <person name="Deng X."/>
            <person name="Ma D."/>
            <person name="Wang S."/>
            <person name="Liang W."/>
            <person name="Fang L."/>
            <person name="Cai C."/>
            <person name="Zhu X."/>
            <person name="Zhou B."/>
            <person name="Zhang Y."/>
            <person name="Chen Z."/>
            <person name="Xu S."/>
            <person name="Zhu R."/>
            <person name="Wang S."/>
            <person name="Zhang T."/>
            <person name="Zhao G."/>
        </authorList>
    </citation>
    <scope>NUCLEOTIDE SEQUENCE [LARGE SCALE GENOMIC DNA]</scope>
    <source>
        <strain evidence="7">cv. Xinhai21</strain>
        <tissue evidence="6">Leaf</tissue>
    </source>
</reference>
<dbReference type="InterPro" id="IPR035897">
    <property type="entry name" value="Toll_tir_struct_dom_sf"/>
</dbReference>
<dbReference type="SUPFAM" id="SSF52058">
    <property type="entry name" value="L domain-like"/>
    <property type="match status" value="1"/>
</dbReference>
<dbReference type="Pfam" id="PF01582">
    <property type="entry name" value="TIR"/>
    <property type="match status" value="1"/>
</dbReference>
<proteinExistence type="predicted"/>
<dbReference type="InterPro" id="IPR027417">
    <property type="entry name" value="P-loop_NTPase"/>
</dbReference>
<dbReference type="AlphaFoldDB" id="A0A2P5VY14"/>
<feature type="domain" description="TIR" evidence="5">
    <location>
        <begin position="16"/>
        <end position="179"/>
    </location>
</feature>
<dbReference type="SUPFAM" id="SSF52200">
    <property type="entry name" value="Toll/Interleukin receptor TIR domain"/>
    <property type="match status" value="1"/>
</dbReference>
<dbReference type="GO" id="GO:0006952">
    <property type="term" value="P:defense response"/>
    <property type="evidence" value="ECO:0007669"/>
    <property type="project" value="InterPro"/>
</dbReference>
<evidence type="ECO:0000256" key="2">
    <source>
        <dbReference type="ARBA" id="ARBA00022737"/>
    </source>
</evidence>
<dbReference type="PANTHER" id="PTHR11017:SF570">
    <property type="entry name" value="DISEASE RESISTANCE PROTEIN (TIR-NBS CLASS)-RELATED"/>
    <property type="match status" value="1"/>
</dbReference>
<gene>
    <name evidence="6" type="ORF">GOBAR_AA36991</name>
</gene>
<dbReference type="SMART" id="SM00255">
    <property type="entry name" value="TIR"/>
    <property type="match status" value="1"/>
</dbReference>
<dbReference type="Gene3D" id="3.40.50.300">
    <property type="entry name" value="P-loop containing nucleotide triphosphate hydrolases"/>
    <property type="match status" value="1"/>
</dbReference>
<dbReference type="InterPro" id="IPR032675">
    <property type="entry name" value="LRR_dom_sf"/>
</dbReference>
<dbReference type="InterPro" id="IPR003591">
    <property type="entry name" value="Leu-rich_rpt_typical-subtyp"/>
</dbReference>
<dbReference type="Proteomes" id="UP000239757">
    <property type="component" value="Unassembled WGS sequence"/>
</dbReference>
<evidence type="ECO:0000313" key="7">
    <source>
        <dbReference type="Proteomes" id="UP000239757"/>
    </source>
</evidence>
<dbReference type="InterPro" id="IPR044974">
    <property type="entry name" value="Disease_R_plants"/>
</dbReference>